<dbReference type="STRING" id="289376.THEYE_A0602"/>
<protein>
    <submittedName>
        <fullName evidence="2">Nucleotidyltransferase, putative</fullName>
    </submittedName>
</protein>
<dbReference type="eggNOG" id="COG1669">
    <property type="taxonomic scope" value="Bacteria"/>
</dbReference>
<dbReference type="InterPro" id="IPR052930">
    <property type="entry name" value="TA_antitoxin_MntA"/>
</dbReference>
<dbReference type="Gene3D" id="3.30.460.10">
    <property type="entry name" value="Beta Polymerase, domain 2"/>
    <property type="match status" value="1"/>
</dbReference>
<dbReference type="EMBL" id="CP001147">
    <property type="protein sequence ID" value="ACI21240.1"/>
    <property type="molecule type" value="Genomic_DNA"/>
</dbReference>
<dbReference type="PANTHER" id="PTHR43852">
    <property type="entry name" value="NUCLEOTIDYLTRANSFERASE"/>
    <property type="match status" value="1"/>
</dbReference>
<reference evidence="2 3" key="2">
    <citation type="journal article" date="2015" name="Genome Announc.">
        <title>Genome Sequence of the Sulfate-Reducing Thermophilic Bacterium Thermodesulfovibrio yellowstonii Strain DSM 11347T (Phylum Nitrospirae).</title>
        <authorList>
            <person name="Bhatnagar S."/>
            <person name="Badger J.H."/>
            <person name="Madupu R."/>
            <person name="Khouri H.M."/>
            <person name="O'Connor E.M."/>
            <person name="Robb F.T."/>
            <person name="Ward N.L."/>
            <person name="Eisen J.A."/>
        </authorList>
    </citation>
    <scope>NUCLEOTIDE SEQUENCE [LARGE SCALE GENOMIC DNA]</scope>
    <source>
        <strain evidence="3">ATCC 51303 / DSM 11347 / YP87</strain>
    </source>
</reference>
<proteinExistence type="predicted"/>
<dbReference type="InterPro" id="IPR043519">
    <property type="entry name" value="NT_sf"/>
</dbReference>
<keyword evidence="3" id="KW-1185">Reference proteome</keyword>
<accession>B5YJN0</accession>
<dbReference type="KEGG" id="tye:THEYE_A0602"/>
<reference evidence="3" key="1">
    <citation type="submission" date="2008-08" db="EMBL/GenBank/DDBJ databases">
        <title>The complete genome sequence of Thermodesulfovibrio yellowstonii strain ATCC 51303 / DSM 11347 / YP87.</title>
        <authorList>
            <person name="Dodson R.J."/>
            <person name="Durkin A.S."/>
            <person name="Wu M."/>
            <person name="Eisen J."/>
            <person name="Sutton G."/>
        </authorList>
    </citation>
    <scope>NUCLEOTIDE SEQUENCE [LARGE SCALE GENOMIC DNA]</scope>
    <source>
        <strain evidence="3">ATCC 51303 / DSM 11347 / YP87</strain>
    </source>
</reference>
<dbReference type="OrthoDB" id="360741at2"/>
<dbReference type="PATRIC" id="fig|289376.4.peg.596"/>
<dbReference type="HOGENOM" id="CLU_130257_1_1_0"/>
<dbReference type="Pfam" id="PF18765">
    <property type="entry name" value="Polbeta"/>
    <property type="match status" value="1"/>
</dbReference>
<gene>
    <name evidence="2" type="ordered locus">THEYE_A0602</name>
</gene>
<evidence type="ECO:0000313" key="2">
    <source>
        <dbReference type="EMBL" id="ACI21240.1"/>
    </source>
</evidence>
<name>B5YJN0_THEYD</name>
<dbReference type="InParanoid" id="B5YJN0"/>
<evidence type="ECO:0000259" key="1">
    <source>
        <dbReference type="Pfam" id="PF18765"/>
    </source>
</evidence>
<dbReference type="CDD" id="cd05403">
    <property type="entry name" value="NT_KNTase_like"/>
    <property type="match status" value="1"/>
</dbReference>
<dbReference type="PANTHER" id="PTHR43852:SF3">
    <property type="entry name" value="NUCLEOTIDYLTRANSFERASE"/>
    <property type="match status" value="1"/>
</dbReference>
<dbReference type="Proteomes" id="UP000000718">
    <property type="component" value="Chromosome"/>
</dbReference>
<dbReference type="EnsemblBacteria" id="ACI21240">
    <property type="protein sequence ID" value="ACI21240"/>
    <property type="gene ID" value="THEYE_A0602"/>
</dbReference>
<dbReference type="RefSeq" id="WP_012545960.1">
    <property type="nucleotide sequence ID" value="NC_011296.1"/>
</dbReference>
<dbReference type="SUPFAM" id="SSF81301">
    <property type="entry name" value="Nucleotidyltransferase"/>
    <property type="match status" value="1"/>
</dbReference>
<feature type="domain" description="Polymerase beta nucleotidyltransferase" evidence="1">
    <location>
        <begin position="16"/>
        <end position="111"/>
    </location>
</feature>
<sequence length="137" mass="16029">MPEISKNQKNQIIHLLKTLLHNEEKVVFAYLYGSFIEQTFFNDIDIAIYCSEIESVFNFQADMKIKISNELINAGIDIAPDYIDLRVINNAPYDFLIEVLDRGVLIVDKNPELRTNLIEKVSLNYRINQIVLNEFYR</sequence>
<evidence type="ECO:0000313" key="3">
    <source>
        <dbReference type="Proteomes" id="UP000000718"/>
    </source>
</evidence>
<dbReference type="InterPro" id="IPR041633">
    <property type="entry name" value="Polbeta"/>
</dbReference>
<organism evidence="2 3">
    <name type="scientific">Thermodesulfovibrio yellowstonii (strain ATCC 51303 / DSM 11347 / YP87)</name>
    <dbReference type="NCBI Taxonomy" id="289376"/>
    <lineage>
        <taxon>Bacteria</taxon>
        <taxon>Pseudomonadati</taxon>
        <taxon>Nitrospirota</taxon>
        <taxon>Thermodesulfovibrionia</taxon>
        <taxon>Thermodesulfovibrionales</taxon>
        <taxon>Thermodesulfovibrionaceae</taxon>
        <taxon>Thermodesulfovibrio</taxon>
    </lineage>
</organism>
<dbReference type="AlphaFoldDB" id="B5YJN0"/>